<dbReference type="InterPro" id="IPR032675">
    <property type="entry name" value="LRR_dom_sf"/>
</dbReference>
<evidence type="ECO:0000313" key="2">
    <source>
        <dbReference type="Proteomes" id="UP000567179"/>
    </source>
</evidence>
<accession>A0A8H5B4D9</accession>
<dbReference type="AlphaFoldDB" id="A0A8H5B4D9"/>
<dbReference type="Proteomes" id="UP000567179">
    <property type="component" value="Unassembled WGS sequence"/>
</dbReference>
<evidence type="ECO:0000313" key="1">
    <source>
        <dbReference type="EMBL" id="KAF5316350.1"/>
    </source>
</evidence>
<sequence length="471" mass="53063">MASTNTVYTCVDYFCVTSEPPRSEDPQRGAHVLDIDLTGDSGISGQTRRALCKRVHARLADIATNDKGVVLERRIDAIRVNDAGPTPRMWTTFNELNPRHLTLIGGMSENCYFEPLRLMTTWNRLESINLTGICSPGCVFRLPPFVLRTLKTLDLNCCLDMDLRAVGGAAPTLSLEKLNIRNNDVGQSATMLLKNFPSIKRSLTCLAIHSTGCGYNNKRERTGIRRILTECKKLMEVKLTLRLHHAVDIAHFLPPDVQRLEFAAERSMALIPLIDDWVACAKVPKWAPNLRVFEFTVDREELSMPGRFFLTKIRGADENSEPCETTEEWMASLPPGVTMTFPQPQQNRELFDDYDSPSNDAKDPGFDADPDVFRYRHVFRPNDEADDLDEIDLDNLTGIGPHPDHAPRKDAIRGFLDSVEEIEDAEATYKRIQKSRSVGEEALAKFEAAFAAKKRELYAILRDTRPGIELV</sequence>
<organism evidence="1 2">
    <name type="scientific">Psilocybe cf. subviscida</name>
    <dbReference type="NCBI Taxonomy" id="2480587"/>
    <lineage>
        <taxon>Eukaryota</taxon>
        <taxon>Fungi</taxon>
        <taxon>Dikarya</taxon>
        <taxon>Basidiomycota</taxon>
        <taxon>Agaricomycotina</taxon>
        <taxon>Agaricomycetes</taxon>
        <taxon>Agaricomycetidae</taxon>
        <taxon>Agaricales</taxon>
        <taxon>Agaricineae</taxon>
        <taxon>Strophariaceae</taxon>
        <taxon>Psilocybe</taxon>
    </lineage>
</organism>
<keyword evidence="2" id="KW-1185">Reference proteome</keyword>
<dbReference type="SUPFAM" id="SSF52047">
    <property type="entry name" value="RNI-like"/>
    <property type="match status" value="1"/>
</dbReference>
<name>A0A8H5B4D9_9AGAR</name>
<dbReference type="EMBL" id="JAACJJ010000042">
    <property type="protein sequence ID" value="KAF5316350.1"/>
    <property type="molecule type" value="Genomic_DNA"/>
</dbReference>
<comment type="caution">
    <text evidence="1">The sequence shown here is derived from an EMBL/GenBank/DDBJ whole genome shotgun (WGS) entry which is preliminary data.</text>
</comment>
<reference evidence="1 2" key="1">
    <citation type="journal article" date="2020" name="ISME J.">
        <title>Uncovering the hidden diversity of litter-decomposition mechanisms in mushroom-forming fungi.</title>
        <authorList>
            <person name="Floudas D."/>
            <person name="Bentzer J."/>
            <person name="Ahren D."/>
            <person name="Johansson T."/>
            <person name="Persson P."/>
            <person name="Tunlid A."/>
        </authorList>
    </citation>
    <scope>NUCLEOTIDE SEQUENCE [LARGE SCALE GENOMIC DNA]</scope>
    <source>
        <strain evidence="1 2">CBS 101986</strain>
    </source>
</reference>
<dbReference type="OrthoDB" id="3267648at2759"/>
<proteinExistence type="predicted"/>
<protein>
    <submittedName>
        <fullName evidence="1">Uncharacterized protein</fullName>
    </submittedName>
</protein>
<gene>
    <name evidence="1" type="ORF">D9619_006851</name>
</gene>
<dbReference type="Gene3D" id="3.80.10.10">
    <property type="entry name" value="Ribonuclease Inhibitor"/>
    <property type="match status" value="1"/>
</dbReference>